<keyword evidence="3" id="KW-1185">Reference proteome</keyword>
<proteinExistence type="predicted"/>
<sequence>MTTPRPTPFPATTPRAKVFAPFVIISNSDDEITTLPVRPAPPSPTPTSALYGYRLDSDDDSSDEDLRKEISMPLGYRAAMGRWRAAPSSTFHPLLPSEIPSSSSSPPSLLPSSTSPPTSLLPSTSRKRPTSPSPPLPPSVSPSPLPSPPPPVVPPPPEHIESTGDDIETLRASLASAMQETMTLRARVGLLEQHDVVTRGPPRIARVRITRSQLRAVYAEQEVRELREFWVIDRLEIIELHSRVEYAESYRERSHERQTGDGARRTDMTEQDIETLRTRAETAEQRAETLQVSLGAAQMDVRDLIESREADRTMSTADQGINFAEVERMVAQRVANAIEIILSMRQRPTWLVTTVEVLAKTKDIKLLEYTLSGQATRMSMLGSYPTATYVKCTTLDRALCSAATTSGLVI</sequence>
<name>A0ABQ4YST7_9ASTR</name>
<comment type="caution">
    <text evidence="2">The sequence shown here is derived from an EMBL/GenBank/DDBJ whole genome shotgun (WGS) entry which is preliminary data.</text>
</comment>
<dbReference type="Proteomes" id="UP001151760">
    <property type="component" value="Unassembled WGS sequence"/>
</dbReference>
<accession>A0ABQ4YST7</accession>
<feature type="compositionally biased region" description="Low complexity" evidence="1">
    <location>
        <begin position="94"/>
        <end position="124"/>
    </location>
</feature>
<evidence type="ECO:0000313" key="2">
    <source>
        <dbReference type="EMBL" id="GJS80585.1"/>
    </source>
</evidence>
<reference evidence="2" key="1">
    <citation type="journal article" date="2022" name="Int. J. Mol. Sci.">
        <title>Draft Genome of Tanacetum Coccineum: Genomic Comparison of Closely Related Tanacetum-Family Plants.</title>
        <authorList>
            <person name="Yamashiro T."/>
            <person name="Shiraishi A."/>
            <person name="Nakayama K."/>
            <person name="Satake H."/>
        </authorList>
    </citation>
    <scope>NUCLEOTIDE SEQUENCE</scope>
</reference>
<dbReference type="EMBL" id="BQNB010010682">
    <property type="protein sequence ID" value="GJS80585.1"/>
    <property type="molecule type" value="Genomic_DNA"/>
</dbReference>
<feature type="region of interest" description="Disordered" evidence="1">
    <location>
        <begin position="94"/>
        <end position="163"/>
    </location>
</feature>
<protein>
    <submittedName>
        <fullName evidence="2">Uncharacterized protein</fullName>
    </submittedName>
</protein>
<gene>
    <name evidence="2" type="ORF">Tco_0730466</name>
</gene>
<feature type="region of interest" description="Disordered" evidence="1">
    <location>
        <begin position="250"/>
        <end position="271"/>
    </location>
</feature>
<organism evidence="2 3">
    <name type="scientific">Tanacetum coccineum</name>
    <dbReference type="NCBI Taxonomy" id="301880"/>
    <lineage>
        <taxon>Eukaryota</taxon>
        <taxon>Viridiplantae</taxon>
        <taxon>Streptophyta</taxon>
        <taxon>Embryophyta</taxon>
        <taxon>Tracheophyta</taxon>
        <taxon>Spermatophyta</taxon>
        <taxon>Magnoliopsida</taxon>
        <taxon>eudicotyledons</taxon>
        <taxon>Gunneridae</taxon>
        <taxon>Pentapetalae</taxon>
        <taxon>asterids</taxon>
        <taxon>campanulids</taxon>
        <taxon>Asterales</taxon>
        <taxon>Asteraceae</taxon>
        <taxon>Asteroideae</taxon>
        <taxon>Anthemideae</taxon>
        <taxon>Anthemidinae</taxon>
        <taxon>Tanacetum</taxon>
    </lineage>
</organism>
<reference evidence="2" key="2">
    <citation type="submission" date="2022-01" db="EMBL/GenBank/DDBJ databases">
        <authorList>
            <person name="Yamashiro T."/>
            <person name="Shiraishi A."/>
            <person name="Satake H."/>
            <person name="Nakayama K."/>
        </authorList>
    </citation>
    <scope>NUCLEOTIDE SEQUENCE</scope>
</reference>
<feature type="compositionally biased region" description="Pro residues" evidence="1">
    <location>
        <begin position="131"/>
        <end position="157"/>
    </location>
</feature>
<evidence type="ECO:0000313" key="3">
    <source>
        <dbReference type="Proteomes" id="UP001151760"/>
    </source>
</evidence>
<feature type="region of interest" description="Disordered" evidence="1">
    <location>
        <begin position="30"/>
        <end position="69"/>
    </location>
</feature>
<dbReference type="PRINTS" id="PR01217">
    <property type="entry name" value="PRICHEXTENSN"/>
</dbReference>
<evidence type="ECO:0000256" key="1">
    <source>
        <dbReference type="SAM" id="MobiDB-lite"/>
    </source>
</evidence>